<evidence type="ECO:0000313" key="6">
    <source>
        <dbReference type="EMBL" id="CAF3789387.1"/>
    </source>
</evidence>
<dbReference type="Proteomes" id="UP000663829">
    <property type="component" value="Unassembled WGS sequence"/>
</dbReference>
<sequence>MSDQIQQALTSAAKIKEIRLVKNAWSGESKGCGYADFENKHDSQQVLKLVAINPLQKQQKASSVSASLSLGASEKSSGPRGKGPSQIALIPRKLTTKTTMTTVNPHANNVITGIATTTVFTLKNDDFRKIFIKK</sequence>
<dbReference type="EMBL" id="CAJOBC010000958">
    <property type="protein sequence ID" value="CAF3642777.1"/>
    <property type="molecule type" value="Genomic_DNA"/>
</dbReference>
<keyword evidence="7" id="KW-1185">Reference proteome</keyword>
<evidence type="ECO:0000313" key="3">
    <source>
        <dbReference type="EMBL" id="CAF0855008.1"/>
    </source>
</evidence>
<dbReference type="EMBL" id="CAJNOQ010000958">
    <property type="protein sequence ID" value="CAF0855008.1"/>
    <property type="molecule type" value="Genomic_DNA"/>
</dbReference>
<feature type="region of interest" description="Disordered" evidence="1">
    <location>
        <begin position="58"/>
        <end position="86"/>
    </location>
</feature>
<comment type="caution">
    <text evidence="3">The sequence shown here is derived from an EMBL/GenBank/DDBJ whole genome shotgun (WGS) entry which is preliminary data.</text>
</comment>
<feature type="domain" description="RRM" evidence="2">
    <location>
        <begin position="3"/>
        <end position="48"/>
    </location>
</feature>
<dbReference type="EMBL" id="CAJOBA010006991">
    <property type="protein sequence ID" value="CAF3789387.1"/>
    <property type="molecule type" value="Genomic_DNA"/>
</dbReference>
<dbReference type="Gene3D" id="3.30.70.330">
    <property type="match status" value="1"/>
</dbReference>
<dbReference type="Proteomes" id="UP000682733">
    <property type="component" value="Unassembled WGS sequence"/>
</dbReference>
<dbReference type="EMBL" id="CAJNOK010006980">
    <property type="protein sequence ID" value="CAF1020673.1"/>
    <property type="molecule type" value="Genomic_DNA"/>
</dbReference>
<dbReference type="AlphaFoldDB" id="A0A813WRQ1"/>
<evidence type="ECO:0000256" key="1">
    <source>
        <dbReference type="SAM" id="MobiDB-lite"/>
    </source>
</evidence>
<reference evidence="3" key="1">
    <citation type="submission" date="2021-02" db="EMBL/GenBank/DDBJ databases">
        <authorList>
            <person name="Nowell W R."/>
        </authorList>
    </citation>
    <scope>NUCLEOTIDE SEQUENCE</scope>
</reference>
<evidence type="ECO:0000259" key="2">
    <source>
        <dbReference type="Pfam" id="PF00076"/>
    </source>
</evidence>
<dbReference type="Pfam" id="PF00076">
    <property type="entry name" value="RRM_1"/>
    <property type="match status" value="1"/>
</dbReference>
<name>A0A813WRQ1_9BILA</name>
<dbReference type="InterPro" id="IPR035979">
    <property type="entry name" value="RBD_domain_sf"/>
</dbReference>
<proteinExistence type="predicted"/>
<feature type="compositionally biased region" description="Low complexity" evidence="1">
    <location>
        <begin position="58"/>
        <end position="73"/>
    </location>
</feature>
<dbReference type="SUPFAM" id="SSF54928">
    <property type="entry name" value="RNA-binding domain, RBD"/>
    <property type="match status" value="1"/>
</dbReference>
<dbReference type="GO" id="GO:0003723">
    <property type="term" value="F:RNA binding"/>
    <property type="evidence" value="ECO:0007669"/>
    <property type="project" value="InterPro"/>
</dbReference>
<evidence type="ECO:0000313" key="4">
    <source>
        <dbReference type="EMBL" id="CAF1020673.1"/>
    </source>
</evidence>
<dbReference type="InterPro" id="IPR000504">
    <property type="entry name" value="RRM_dom"/>
</dbReference>
<accession>A0A813WRQ1</accession>
<dbReference type="Proteomes" id="UP000681722">
    <property type="component" value="Unassembled WGS sequence"/>
</dbReference>
<gene>
    <name evidence="3" type="ORF">GPM918_LOCUS6280</name>
    <name evidence="4" type="ORF">OVA965_LOCUS15489</name>
    <name evidence="5" type="ORF">SRO942_LOCUS6280</name>
    <name evidence="6" type="ORF">TMI583_LOCUS15500</name>
</gene>
<protein>
    <recommendedName>
        <fullName evidence="2">RRM domain-containing protein</fullName>
    </recommendedName>
</protein>
<evidence type="ECO:0000313" key="5">
    <source>
        <dbReference type="EMBL" id="CAF3642777.1"/>
    </source>
</evidence>
<evidence type="ECO:0000313" key="7">
    <source>
        <dbReference type="Proteomes" id="UP000663829"/>
    </source>
</evidence>
<organism evidence="3 7">
    <name type="scientific">Didymodactylos carnosus</name>
    <dbReference type="NCBI Taxonomy" id="1234261"/>
    <lineage>
        <taxon>Eukaryota</taxon>
        <taxon>Metazoa</taxon>
        <taxon>Spiralia</taxon>
        <taxon>Gnathifera</taxon>
        <taxon>Rotifera</taxon>
        <taxon>Eurotatoria</taxon>
        <taxon>Bdelloidea</taxon>
        <taxon>Philodinida</taxon>
        <taxon>Philodinidae</taxon>
        <taxon>Didymodactylos</taxon>
    </lineage>
</organism>
<dbReference type="Proteomes" id="UP000677228">
    <property type="component" value="Unassembled WGS sequence"/>
</dbReference>
<dbReference type="InterPro" id="IPR012677">
    <property type="entry name" value="Nucleotide-bd_a/b_plait_sf"/>
</dbReference>